<dbReference type="EMBL" id="GBXM01011084">
    <property type="protein sequence ID" value="JAH97493.1"/>
    <property type="molecule type" value="Transcribed_RNA"/>
</dbReference>
<sequence>MLLFEGFFKNRGGISPVCALLLQRTSEEQIKMKIAIHTVLGCVFHCKYCCIVFLVNCALRRFLLFVVFFWRERGLFCSRGI</sequence>
<evidence type="ECO:0000313" key="1">
    <source>
        <dbReference type="EMBL" id="JAH97493.1"/>
    </source>
</evidence>
<protein>
    <submittedName>
        <fullName evidence="1">Uncharacterized protein</fullName>
    </submittedName>
</protein>
<proteinExistence type="predicted"/>
<name>A0A0E9X723_ANGAN</name>
<reference evidence="1" key="1">
    <citation type="submission" date="2014-11" db="EMBL/GenBank/DDBJ databases">
        <authorList>
            <person name="Amaro Gonzalez C."/>
        </authorList>
    </citation>
    <scope>NUCLEOTIDE SEQUENCE</scope>
</reference>
<reference evidence="1" key="2">
    <citation type="journal article" date="2015" name="Fish Shellfish Immunol.">
        <title>Early steps in the European eel (Anguilla anguilla)-Vibrio vulnificus interaction in the gills: Role of the RtxA13 toxin.</title>
        <authorList>
            <person name="Callol A."/>
            <person name="Pajuelo D."/>
            <person name="Ebbesson L."/>
            <person name="Teles M."/>
            <person name="MacKenzie S."/>
            <person name="Amaro C."/>
        </authorList>
    </citation>
    <scope>NUCLEOTIDE SEQUENCE</scope>
</reference>
<dbReference type="AlphaFoldDB" id="A0A0E9X723"/>
<accession>A0A0E9X723</accession>
<organism evidence="1">
    <name type="scientific">Anguilla anguilla</name>
    <name type="common">European freshwater eel</name>
    <name type="synonym">Muraena anguilla</name>
    <dbReference type="NCBI Taxonomy" id="7936"/>
    <lineage>
        <taxon>Eukaryota</taxon>
        <taxon>Metazoa</taxon>
        <taxon>Chordata</taxon>
        <taxon>Craniata</taxon>
        <taxon>Vertebrata</taxon>
        <taxon>Euteleostomi</taxon>
        <taxon>Actinopterygii</taxon>
        <taxon>Neopterygii</taxon>
        <taxon>Teleostei</taxon>
        <taxon>Anguilliformes</taxon>
        <taxon>Anguillidae</taxon>
        <taxon>Anguilla</taxon>
    </lineage>
</organism>